<accession>A0A366MB28</accession>
<dbReference type="EMBL" id="NIZT01000025">
    <property type="protein sequence ID" value="RBQ23406.1"/>
    <property type="molecule type" value="Genomic_DNA"/>
</dbReference>
<reference evidence="1 2" key="1">
    <citation type="submission" date="2018-06" db="EMBL/GenBank/DDBJ databases">
        <title>Genomic insight into two independent archaeal endosymbiosis events.</title>
        <authorList>
            <person name="Lind A.E."/>
            <person name="Lewis W.H."/>
            <person name="Spang A."/>
            <person name="Guy L."/>
            <person name="Embley M.T."/>
            <person name="Ettema T.J.G."/>
        </authorList>
    </citation>
    <scope>NUCLEOTIDE SEQUENCE [LARGE SCALE GENOMIC DNA]</scope>
    <source>
        <strain evidence="1">NOE</strain>
    </source>
</reference>
<comment type="caution">
    <text evidence="1">The sequence shown here is derived from an EMBL/GenBank/DDBJ whole genome shotgun (WGS) entry which is preliminary data.</text>
</comment>
<sequence length="50" mass="6075">MIKYDSKEYDQAFIMNKFLNMSLKEHFADIIVPLDIDEFLFVIIEIQEIY</sequence>
<organism evidence="1 2">
    <name type="scientific">Candidatus Methanobinarius endosymbioticus</name>
    <dbReference type="NCBI Taxonomy" id="2006182"/>
    <lineage>
        <taxon>Archaea</taxon>
        <taxon>Methanobacteriati</taxon>
        <taxon>Methanobacteriota</taxon>
        <taxon>Methanomada group</taxon>
        <taxon>Methanobacteria</taxon>
        <taxon>Methanobacteriales</taxon>
        <taxon>Methanobacteriaceae</taxon>
        <taxon>Candidatus Methanobinarius</taxon>
    </lineage>
</organism>
<evidence type="ECO:0000313" key="1">
    <source>
        <dbReference type="EMBL" id="RBQ23406.1"/>
    </source>
</evidence>
<name>A0A366MB28_9EURY</name>
<keyword evidence="2" id="KW-1185">Reference proteome</keyword>
<evidence type="ECO:0000313" key="2">
    <source>
        <dbReference type="Proteomes" id="UP000253099"/>
    </source>
</evidence>
<protein>
    <submittedName>
        <fullName evidence="1">Uncharacterized protein</fullName>
    </submittedName>
</protein>
<gene>
    <name evidence="1" type="ORF">ALNOE001_09870</name>
</gene>
<proteinExistence type="predicted"/>
<dbReference type="AlphaFoldDB" id="A0A366MB28"/>
<dbReference type="Proteomes" id="UP000253099">
    <property type="component" value="Unassembled WGS sequence"/>
</dbReference>